<dbReference type="Pfam" id="PF00691">
    <property type="entry name" value="OmpA"/>
    <property type="match status" value="1"/>
</dbReference>
<keyword evidence="3" id="KW-0998">Cell outer membrane</keyword>
<evidence type="ECO:0000259" key="6">
    <source>
        <dbReference type="PROSITE" id="PS51123"/>
    </source>
</evidence>
<dbReference type="EMBL" id="FQUM01000004">
    <property type="protein sequence ID" value="SHF19523.1"/>
    <property type="molecule type" value="Genomic_DNA"/>
</dbReference>
<dbReference type="RefSeq" id="WP_175549978.1">
    <property type="nucleotide sequence ID" value="NZ_FQUM01000004.1"/>
</dbReference>
<evidence type="ECO:0000313" key="8">
    <source>
        <dbReference type="Proteomes" id="UP000184164"/>
    </source>
</evidence>
<comment type="subcellular location">
    <subcellularLocation>
        <location evidence="1">Cell outer membrane</location>
    </subcellularLocation>
</comment>
<dbReference type="InterPro" id="IPR036737">
    <property type="entry name" value="OmpA-like_sf"/>
</dbReference>
<dbReference type="PANTHER" id="PTHR30329">
    <property type="entry name" value="STATOR ELEMENT OF FLAGELLAR MOTOR COMPLEX"/>
    <property type="match status" value="1"/>
</dbReference>
<dbReference type="SUPFAM" id="SSF103088">
    <property type="entry name" value="OmpA-like"/>
    <property type="match status" value="1"/>
</dbReference>
<dbReference type="PRINTS" id="PR01021">
    <property type="entry name" value="OMPADOMAIN"/>
</dbReference>
<dbReference type="InterPro" id="IPR011659">
    <property type="entry name" value="WD40"/>
</dbReference>
<name>A0A1M4ZNA8_9BACT</name>
<evidence type="ECO:0000256" key="5">
    <source>
        <dbReference type="SAM" id="SignalP"/>
    </source>
</evidence>
<dbReference type="Proteomes" id="UP000184164">
    <property type="component" value="Unassembled WGS sequence"/>
</dbReference>
<reference evidence="8" key="1">
    <citation type="submission" date="2016-11" db="EMBL/GenBank/DDBJ databases">
        <authorList>
            <person name="Varghese N."/>
            <person name="Submissions S."/>
        </authorList>
    </citation>
    <scope>NUCLEOTIDE SEQUENCE [LARGE SCALE GENOMIC DNA]</scope>
    <source>
        <strain evidence="8">DSM 26910</strain>
    </source>
</reference>
<dbReference type="InterPro" id="IPR011042">
    <property type="entry name" value="6-blade_b-propeller_TolB-like"/>
</dbReference>
<dbReference type="AlphaFoldDB" id="A0A1M4ZNA8"/>
<dbReference type="InterPro" id="IPR006664">
    <property type="entry name" value="OMP_bac"/>
</dbReference>
<protein>
    <submittedName>
        <fullName evidence="7">WD40-like Beta Propeller Repeat</fullName>
    </submittedName>
</protein>
<evidence type="ECO:0000256" key="3">
    <source>
        <dbReference type="ARBA" id="ARBA00023237"/>
    </source>
</evidence>
<dbReference type="InterPro" id="IPR050330">
    <property type="entry name" value="Bact_OuterMem_StrucFunc"/>
</dbReference>
<gene>
    <name evidence="7" type="ORF">SAMN05444274_1043</name>
</gene>
<dbReference type="PROSITE" id="PS51123">
    <property type="entry name" value="OMPA_2"/>
    <property type="match status" value="1"/>
</dbReference>
<keyword evidence="2 4" id="KW-0472">Membrane</keyword>
<evidence type="ECO:0000256" key="1">
    <source>
        <dbReference type="ARBA" id="ARBA00004442"/>
    </source>
</evidence>
<dbReference type="SUPFAM" id="SSF82171">
    <property type="entry name" value="DPP6 N-terminal domain-like"/>
    <property type="match status" value="1"/>
</dbReference>
<feature type="chain" id="PRO_5011957116" evidence="5">
    <location>
        <begin position="35"/>
        <end position="528"/>
    </location>
</feature>
<dbReference type="CDD" id="cd07185">
    <property type="entry name" value="OmpA_C-like"/>
    <property type="match status" value="1"/>
</dbReference>
<dbReference type="STRING" id="1484053.SAMN05444274_1043"/>
<keyword evidence="5" id="KW-0732">Signal</keyword>
<dbReference type="Gene3D" id="3.30.1330.60">
    <property type="entry name" value="OmpA-like domain"/>
    <property type="match status" value="1"/>
</dbReference>
<evidence type="ECO:0000256" key="4">
    <source>
        <dbReference type="PROSITE-ProRule" id="PRU00473"/>
    </source>
</evidence>
<organism evidence="7 8">
    <name type="scientific">Mariniphaga anaerophila</name>
    <dbReference type="NCBI Taxonomy" id="1484053"/>
    <lineage>
        <taxon>Bacteria</taxon>
        <taxon>Pseudomonadati</taxon>
        <taxon>Bacteroidota</taxon>
        <taxon>Bacteroidia</taxon>
        <taxon>Marinilabiliales</taxon>
        <taxon>Prolixibacteraceae</taxon>
        <taxon>Mariniphaga</taxon>
    </lineage>
</organism>
<evidence type="ECO:0000313" key="7">
    <source>
        <dbReference type="EMBL" id="SHF19523.1"/>
    </source>
</evidence>
<dbReference type="PANTHER" id="PTHR30329:SF21">
    <property type="entry name" value="LIPOPROTEIN YIAD-RELATED"/>
    <property type="match status" value="1"/>
</dbReference>
<accession>A0A1M4ZNA8</accession>
<keyword evidence="8" id="KW-1185">Reference proteome</keyword>
<dbReference type="Pfam" id="PF07676">
    <property type="entry name" value="PD40"/>
    <property type="match status" value="2"/>
</dbReference>
<feature type="domain" description="OmpA-like" evidence="6">
    <location>
        <begin position="406"/>
        <end position="528"/>
    </location>
</feature>
<dbReference type="InterPro" id="IPR006665">
    <property type="entry name" value="OmpA-like"/>
</dbReference>
<proteinExistence type="predicted"/>
<evidence type="ECO:0000256" key="2">
    <source>
        <dbReference type="ARBA" id="ARBA00023136"/>
    </source>
</evidence>
<dbReference type="Gene3D" id="2.120.10.30">
    <property type="entry name" value="TolB, C-terminal domain"/>
    <property type="match status" value="1"/>
</dbReference>
<sequence>MNKIDISKYLNTGNMKRLLLFTLSLMPLFSLAQANDSFLENTTIIVEKTQINSATSDFGPAFVDGGLWFSTYTLQENQKSKKNKSTLYYELYETPVDAKGNLLSTEKELTLEEERAGYNAGPVSYCEATNELFVTVNNYQDPDIENIVFQKANIPLKIIILKKSENNWINAGEVPFNNSTYSVAHPAISVTGDTLIFVSDIPEKGKGGTDLYMSVRENGKWGEMINLGDKINTDGNEMFPYFHKGKYLFFASNGKTDSTGGLDIYYAEQSANGFNQPVNMKELNSAADDFGLVVHQDEETGYFVSQREGGQGDDDIYKVLFEGQFDLELLVLDKHTEEPIPNVKVDFSDGKTAFTNSEGTINRELEKATDYTATTDVTEYMNGSVSFSTKNMHFGSLKAVIYLEKVEVGQKFVLENIYYDFDKSDILPESEVELNKLVKVLEDNPKWKIELGSHTDSRGSSTYNEKLSQRRSESAVGYIISQGISESRIIARGYGETQLVNECADGVQCTEEQHRQNRRTEFTILELE</sequence>
<dbReference type="GO" id="GO:0009279">
    <property type="term" value="C:cell outer membrane"/>
    <property type="evidence" value="ECO:0007669"/>
    <property type="project" value="UniProtKB-SubCell"/>
</dbReference>
<feature type="signal peptide" evidence="5">
    <location>
        <begin position="1"/>
        <end position="34"/>
    </location>
</feature>